<keyword evidence="5" id="KW-1185">Reference proteome</keyword>
<gene>
    <name evidence="4" type="ORF">I8J29_17905</name>
</gene>
<dbReference type="EMBL" id="JAGGDJ010000015">
    <property type="protein sequence ID" value="MBO7746088.1"/>
    <property type="molecule type" value="Genomic_DNA"/>
</dbReference>
<keyword evidence="3" id="KW-0812">Transmembrane</keyword>
<sequence>MTERRNPQAPEKEAVPRITSEWLRERLGRCGDVQIRQVIRHGNDAEETLHYTAAYSPGMVDFAYMQSLFGRDGSLDLDVKVNPLVQPVSPEEDGKQIFDLLFGGQIILLHEESGTVYSISSPGQPTRAIEESTLELSVKGQRDGFVEDISVNLSLVRRRFRSPKMTAEWFTIGTDSQSRVCLLAVDGITAPEMLDEARRRLDRINIQALHGAGELEIAIADRSLAIVPTIEYVGRPDYVVQSLMNGRFAILVDGTPVALIAPANISFLVKSPEDAYSPYYFASFERLLRLISMLLAALLPGFWLALLAFNNDQVPFTLLATVTVSRFGLPLSPQMELFVMMLMFEIFREAGIRLPAPSARP</sequence>
<name>A0ABS3WCR5_9BACL</name>
<dbReference type="InterPro" id="IPR004995">
    <property type="entry name" value="Spore_Ger"/>
</dbReference>
<proteinExistence type="inferred from homology"/>
<dbReference type="PANTHER" id="PTHR22550">
    <property type="entry name" value="SPORE GERMINATION PROTEIN"/>
    <property type="match status" value="1"/>
</dbReference>
<evidence type="ECO:0000313" key="5">
    <source>
        <dbReference type="Proteomes" id="UP000670947"/>
    </source>
</evidence>
<evidence type="ECO:0000313" key="4">
    <source>
        <dbReference type="EMBL" id="MBO7746088.1"/>
    </source>
</evidence>
<keyword evidence="2 3" id="KW-0472">Membrane</keyword>
<evidence type="ECO:0000256" key="1">
    <source>
        <dbReference type="ARBA" id="ARBA00005278"/>
    </source>
</evidence>
<dbReference type="Proteomes" id="UP000670947">
    <property type="component" value="Unassembled WGS sequence"/>
</dbReference>
<reference evidence="4 5" key="1">
    <citation type="submission" date="2021-03" db="EMBL/GenBank/DDBJ databases">
        <title>Paenibacillus artemisicola MWE-103 whole genome sequence.</title>
        <authorList>
            <person name="Ham Y.J."/>
        </authorList>
    </citation>
    <scope>NUCLEOTIDE SEQUENCE [LARGE SCALE GENOMIC DNA]</scope>
    <source>
        <strain evidence="4 5">MWE-103</strain>
    </source>
</reference>
<keyword evidence="3" id="KW-1133">Transmembrane helix</keyword>
<comment type="caution">
    <text evidence="4">The sequence shown here is derived from an EMBL/GenBank/DDBJ whole genome shotgun (WGS) entry which is preliminary data.</text>
</comment>
<evidence type="ECO:0000256" key="3">
    <source>
        <dbReference type="SAM" id="Phobius"/>
    </source>
</evidence>
<accession>A0ABS3WCR5</accession>
<dbReference type="Pfam" id="PF03323">
    <property type="entry name" value="GerA"/>
    <property type="match status" value="1"/>
</dbReference>
<comment type="similarity">
    <text evidence="1">Belongs to the GerABKA family.</text>
</comment>
<organism evidence="4 5">
    <name type="scientific">Paenibacillus artemisiicola</name>
    <dbReference type="NCBI Taxonomy" id="1172618"/>
    <lineage>
        <taxon>Bacteria</taxon>
        <taxon>Bacillati</taxon>
        <taxon>Bacillota</taxon>
        <taxon>Bacilli</taxon>
        <taxon>Bacillales</taxon>
        <taxon>Paenibacillaceae</taxon>
        <taxon>Paenibacillus</taxon>
    </lineage>
</organism>
<feature type="transmembrane region" description="Helical" evidence="3">
    <location>
        <begin position="287"/>
        <end position="309"/>
    </location>
</feature>
<dbReference type="PANTHER" id="PTHR22550:SF5">
    <property type="entry name" value="LEUCINE ZIPPER PROTEIN 4"/>
    <property type="match status" value="1"/>
</dbReference>
<protein>
    <submittedName>
        <fullName evidence="4">Spore germination protein</fullName>
    </submittedName>
</protein>
<evidence type="ECO:0000256" key="2">
    <source>
        <dbReference type="ARBA" id="ARBA00023136"/>
    </source>
</evidence>
<dbReference type="InterPro" id="IPR050768">
    <property type="entry name" value="UPF0353/GerABKA_families"/>
</dbReference>